<dbReference type="EMBL" id="CP000527">
    <property type="protein sequence ID" value="ABM27131.1"/>
    <property type="molecule type" value="Genomic_DNA"/>
</dbReference>
<accession>A0A0H3A6P9</accession>
<evidence type="ECO:0000313" key="1">
    <source>
        <dbReference type="EMBL" id="ABM27131.1"/>
    </source>
</evidence>
<dbReference type="HOGENOM" id="CLU_2583960_0_0_7"/>
<protein>
    <submittedName>
        <fullName evidence="1">Uncharacterized protein</fullName>
    </submittedName>
</protein>
<sequence>MSNRPTDPVYPDISDDDLWLHILADLDAFYGDRFNLDQKRQAFTKTCEAFDDYVPLERFTKRVRVNCVWNRRIDLDA</sequence>
<dbReference type="AlphaFoldDB" id="A0A0H3A6P9"/>
<dbReference type="RefSeq" id="WP_010940540.1">
    <property type="nucleotide sequence ID" value="NC_008751.1"/>
</dbReference>
<gene>
    <name evidence="1" type="ordered locus">Dvul_0107</name>
</gene>
<reference evidence="2" key="1">
    <citation type="journal article" date="2009" name="Environ. Microbiol.">
        <title>Contribution of mobile genetic elements to Desulfovibrio vulgaris genome plasticity.</title>
        <authorList>
            <person name="Walker C.B."/>
            <person name="Stolyar S."/>
            <person name="Chivian D."/>
            <person name="Pinel N."/>
            <person name="Gabster J.A."/>
            <person name="Dehal P.S."/>
            <person name="He Z."/>
            <person name="Yang Z.K."/>
            <person name="Yen H.C."/>
            <person name="Zhou J."/>
            <person name="Wall J.D."/>
            <person name="Hazen T.C."/>
            <person name="Arkin A.P."/>
            <person name="Stahl D.A."/>
        </authorList>
    </citation>
    <scope>NUCLEOTIDE SEQUENCE [LARGE SCALE GENOMIC DNA]</scope>
    <source>
        <strain evidence="2">DP4</strain>
    </source>
</reference>
<proteinExistence type="predicted"/>
<dbReference type="Proteomes" id="UP000009173">
    <property type="component" value="Chromosome"/>
</dbReference>
<dbReference type="KEGG" id="dvl:Dvul_0107"/>
<organism evidence="1 2">
    <name type="scientific">Nitratidesulfovibrio vulgaris (strain DP4)</name>
    <name type="common">Desulfovibrio vulgaris</name>
    <dbReference type="NCBI Taxonomy" id="391774"/>
    <lineage>
        <taxon>Bacteria</taxon>
        <taxon>Pseudomonadati</taxon>
        <taxon>Thermodesulfobacteriota</taxon>
        <taxon>Desulfovibrionia</taxon>
        <taxon>Desulfovibrionales</taxon>
        <taxon>Desulfovibrionaceae</taxon>
        <taxon>Nitratidesulfovibrio</taxon>
    </lineage>
</organism>
<name>A0A0H3A6P9_NITV4</name>
<evidence type="ECO:0000313" key="2">
    <source>
        <dbReference type="Proteomes" id="UP000009173"/>
    </source>
</evidence>